<dbReference type="VEuPathDB" id="VectorBase:PPAPM1_009835"/>
<keyword evidence="4" id="KW-0862">Zinc</keyword>
<dbReference type="Gene3D" id="3.30.160.60">
    <property type="entry name" value="Classic Zinc Finger"/>
    <property type="match status" value="5"/>
</dbReference>
<dbReference type="GO" id="GO:0008270">
    <property type="term" value="F:zinc ion binding"/>
    <property type="evidence" value="ECO:0007669"/>
    <property type="project" value="UniProtKB-KW"/>
</dbReference>
<feature type="domain" description="C2H2-type" evidence="6">
    <location>
        <begin position="693"/>
        <end position="720"/>
    </location>
</feature>
<dbReference type="PANTHER" id="PTHR24403">
    <property type="entry name" value="ZINC FINGER PROTEIN"/>
    <property type="match status" value="1"/>
</dbReference>
<dbReference type="EnsemblMetazoa" id="PPAI004986-RA">
    <property type="protein sequence ID" value="PPAI004986-PA"/>
    <property type="gene ID" value="PPAI004986"/>
</dbReference>
<feature type="compositionally biased region" description="Polar residues" evidence="5">
    <location>
        <begin position="639"/>
        <end position="651"/>
    </location>
</feature>
<feature type="compositionally biased region" description="Basic and acidic residues" evidence="5">
    <location>
        <begin position="1114"/>
        <end position="1128"/>
    </location>
</feature>
<feature type="region of interest" description="Disordered" evidence="5">
    <location>
        <begin position="1224"/>
        <end position="1244"/>
    </location>
</feature>
<evidence type="ECO:0000256" key="3">
    <source>
        <dbReference type="ARBA" id="ARBA00022771"/>
    </source>
</evidence>
<sequence>MDAPSMVQRSGDTLIVRSVVSGNQLFLDNGHINSNPPGEIPAPLSYTDDCLDEAIDEESIEEDGDEPPPDLGQGAKDEELPQCKIKRNYSCNSCTYFTQNPRLYLTHLRDKHGEKIVINECKHCLYASRHYQKLVRHMKMVHGSTEGLEEHHQSRKRAHQMIREIKKRRVTSEEVIPPTDSEELPPFGTNTNTHTVGELNKLLKCSVCDFTTLSRSQLTDHERNDHIKTKFFRCSKCSYVTHIKARFSKHVKYHSMPMIKCIMCDFRTPYKWNLDRHMKNHGGTGPFKCAACNFTADIKQSLTVHEMNHHVPPVGHASGMSMHRRKNKVGGTDVPDDPSDDLMYRENADSDMQNFDESLPLIANNNNRDVKPFNSDMVNDSGFLSSSVSDHTVSPPSGIKKVPRPIPNLIPIQNASTALNLSVGRKGDAPSQSISDLCANSSTSALKDFASLFAGGREIFSEAIKSEAPPQMSPSSTNSFKKKHASFFDKLREKCVTNSGVGTNMTCSCGHVSKCLSEALIHQDSCKKQLENSRKSTSPINLSMNVGSTRCQICRHRCKSSADLIAHMQTCIEQKSTGGDSMEDSVSEVDNSDKDGGHDEDMADDASSDNQKEPHPMENVVFVWNKMPEQPEQFLPTKQEPQTPSGTSETEPVSRDDPNTYCGVETAPGYGEVTKKIQKVEEQPSNSCLKKVFKCPHCSFWASTASRFHVHIVGHLNKKPFECSLCSYRSNWRWDITKHIRLKTIRDPSHKTARVLMNDETGRRNYTKYNKYITLMKVTDEDGNLKLMKSGEMTPNQEAALQTPNLSATGKTTPDFAMLKKLNQNENLQVAPVLQDAPPFVTIAFKNLEKNNLLSVQDLPFMMTTAGVTGESIAESFGALAAKATNQESDSKKTLFKCKKCQFKHANRETVLAHVKRHYEEAGLLLDNSASCGDKKPLVGLPEDLKQVLTGQKCEALVAPQMPAAAMVLIPSNNNNNNNNENGELDEASSGGTTVMPGWRGATATYRCGHCHQVSNWKHVIQRHCRLKHNGDIQIELMEPNGKMALRKITSSTQVPAPVNATAPQNSPEKDKAHQGEMGSSMEESNALKCHICPFSVLAKEGNSREMYKVHMTKHSMEEPSTSKEKNEVTPVDVEASRDVKADPDRSPLQSPSQQVVKEPAVVPKSKRYNCTACPYVTDSKSQFVYHKSFHKPRGEQFKCTYCTYNVTKKHLLNQHVKLHRNEEVPLESVKETSPPPKNENVEAPILPAPLPVAVEKAKITLPTSDAEILDDRRFLHFCDKCPARFLCEWEVKIHGKSHSAGMSHCCSICTFSSRQESLLQGHMIVHSGQYQEETKDLEKKYKISSENPKPVLVSAKHENATEMWTVSLPKVTSSLVNPVEDHEAQKEQKITRNCPNCPFVVVLTAGNEGNGEKQLEDHKQHHVGSSSGKYRVCCSFCDFATNTEKALKEHTKWHFAGSKKKNHNVEFFTKFDNISIFTETGEETTVNGGEKTEEDKCGTINGENPKMIFDEQKMSLDTSRSPLAEENKIYINLKTGEIIKKHASRF</sequence>
<dbReference type="EMBL" id="AJVK01004697">
    <property type="status" value="NOT_ANNOTATED_CDS"/>
    <property type="molecule type" value="Genomic_DNA"/>
</dbReference>
<feature type="region of interest" description="Disordered" evidence="5">
    <location>
        <begin position="1114"/>
        <end position="1161"/>
    </location>
</feature>
<keyword evidence="3" id="KW-0863">Zinc-finger</keyword>
<dbReference type="SUPFAM" id="SSF57667">
    <property type="entry name" value="beta-beta-alpha zinc fingers"/>
    <property type="match status" value="3"/>
</dbReference>
<feature type="compositionally biased region" description="Acidic residues" evidence="5">
    <location>
        <begin position="58"/>
        <end position="68"/>
    </location>
</feature>
<evidence type="ECO:0000256" key="1">
    <source>
        <dbReference type="ARBA" id="ARBA00022723"/>
    </source>
</evidence>
<dbReference type="SMART" id="SM00355">
    <property type="entry name" value="ZnF_C2H2"/>
    <property type="match status" value="17"/>
</dbReference>
<dbReference type="FunFam" id="3.30.160.60:FF:001449">
    <property type="entry name" value="Uncharacterized protein, isoform C"/>
    <property type="match status" value="1"/>
</dbReference>
<dbReference type="VEuPathDB" id="VectorBase:PPAI004986"/>
<dbReference type="GO" id="GO:0045944">
    <property type="term" value="P:positive regulation of transcription by RNA polymerase II"/>
    <property type="evidence" value="ECO:0007669"/>
    <property type="project" value="TreeGrafter"/>
</dbReference>
<dbReference type="PROSITE" id="PS00028">
    <property type="entry name" value="ZINC_FINGER_C2H2_1"/>
    <property type="match status" value="2"/>
</dbReference>
<feature type="region of interest" description="Disordered" evidence="5">
    <location>
        <begin position="312"/>
        <end position="340"/>
    </location>
</feature>
<dbReference type="InterPro" id="IPR013087">
    <property type="entry name" value="Znf_C2H2_type"/>
</dbReference>
<feature type="region of interest" description="Disordered" evidence="5">
    <location>
        <begin position="575"/>
        <end position="615"/>
    </location>
</feature>
<feature type="domain" description="C2H2-type" evidence="6">
    <location>
        <begin position="259"/>
        <end position="286"/>
    </location>
</feature>
<dbReference type="FunFam" id="3.30.160.60:FF:000894">
    <property type="entry name" value="Uncharacterized protein, isoform C"/>
    <property type="match status" value="1"/>
</dbReference>
<dbReference type="GO" id="GO:0005634">
    <property type="term" value="C:nucleus"/>
    <property type="evidence" value="ECO:0007669"/>
    <property type="project" value="TreeGrafter"/>
</dbReference>
<feature type="region of interest" description="Disordered" evidence="5">
    <location>
        <begin position="58"/>
        <end position="78"/>
    </location>
</feature>
<accession>A0A1B0DB89</accession>
<evidence type="ECO:0000256" key="5">
    <source>
        <dbReference type="SAM" id="MobiDB-lite"/>
    </source>
</evidence>
<feature type="region of interest" description="Disordered" evidence="5">
    <location>
        <begin position="386"/>
        <end position="405"/>
    </location>
</feature>
<feature type="region of interest" description="Disordered" evidence="5">
    <location>
        <begin position="633"/>
        <end position="660"/>
    </location>
</feature>
<keyword evidence="8" id="KW-1185">Reference proteome</keyword>
<evidence type="ECO:0000313" key="8">
    <source>
        <dbReference type="Proteomes" id="UP000092462"/>
    </source>
</evidence>
<evidence type="ECO:0000256" key="2">
    <source>
        <dbReference type="ARBA" id="ARBA00022737"/>
    </source>
</evidence>
<dbReference type="PANTHER" id="PTHR24403:SF94">
    <property type="entry name" value="KUMGANG"/>
    <property type="match status" value="1"/>
</dbReference>
<name>A0A1B0DB89_PHLPP</name>
<feature type="compositionally biased region" description="Basic and acidic residues" evidence="5">
    <location>
        <begin position="591"/>
        <end position="600"/>
    </location>
</feature>
<keyword evidence="1" id="KW-0479">Metal-binding</keyword>
<dbReference type="EMBL" id="AJVK01004695">
    <property type="status" value="NOT_ANNOTATED_CDS"/>
    <property type="molecule type" value="Genomic_DNA"/>
</dbReference>
<dbReference type="Proteomes" id="UP000092462">
    <property type="component" value="Unassembled WGS sequence"/>
</dbReference>
<feature type="compositionally biased region" description="Polar residues" evidence="5">
    <location>
        <begin position="386"/>
        <end position="395"/>
    </location>
</feature>
<feature type="domain" description="C2H2-type" evidence="6">
    <location>
        <begin position="1198"/>
        <end position="1225"/>
    </location>
</feature>
<dbReference type="EMBL" id="AJVK01004696">
    <property type="status" value="NOT_ANNOTATED_CDS"/>
    <property type="molecule type" value="Genomic_DNA"/>
</dbReference>
<evidence type="ECO:0000256" key="4">
    <source>
        <dbReference type="ARBA" id="ARBA00022833"/>
    </source>
</evidence>
<dbReference type="PROSITE" id="PS50157">
    <property type="entry name" value="ZINC_FINGER_C2H2_2"/>
    <property type="match status" value="3"/>
</dbReference>
<reference evidence="7" key="1">
    <citation type="submission" date="2022-08" db="UniProtKB">
        <authorList>
            <consortium name="EnsemblMetazoa"/>
        </authorList>
    </citation>
    <scope>IDENTIFICATION</scope>
    <source>
        <strain evidence="7">Israel</strain>
    </source>
</reference>
<dbReference type="InterPro" id="IPR050688">
    <property type="entry name" value="Zinc_finger/UBP_domain"/>
</dbReference>
<dbReference type="FunFam" id="3.30.160.60:FF:001268">
    <property type="entry name" value="Uncharacterized protein, isoform C"/>
    <property type="match status" value="1"/>
</dbReference>
<evidence type="ECO:0000259" key="6">
    <source>
        <dbReference type="PROSITE" id="PS50157"/>
    </source>
</evidence>
<dbReference type="InterPro" id="IPR036236">
    <property type="entry name" value="Znf_C2H2_sf"/>
</dbReference>
<evidence type="ECO:0000313" key="7">
    <source>
        <dbReference type="EnsemblMetazoa" id="PPAI004986-PA"/>
    </source>
</evidence>
<proteinExistence type="predicted"/>
<feature type="region of interest" description="Disordered" evidence="5">
    <location>
        <begin position="1052"/>
        <end position="1082"/>
    </location>
</feature>
<feature type="compositionally biased region" description="Basic and acidic residues" evidence="5">
    <location>
        <begin position="1135"/>
        <end position="1146"/>
    </location>
</feature>
<protein>
    <recommendedName>
        <fullName evidence="6">C2H2-type domain-containing protein</fullName>
    </recommendedName>
</protein>
<organism evidence="7 8">
    <name type="scientific">Phlebotomus papatasi</name>
    <name type="common">Sandfly</name>
    <dbReference type="NCBI Taxonomy" id="29031"/>
    <lineage>
        <taxon>Eukaryota</taxon>
        <taxon>Metazoa</taxon>
        <taxon>Ecdysozoa</taxon>
        <taxon>Arthropoda</taxon>
        <taxon>Hexapoda</taxon>
        <taxon>Insecta</taxon>
        <taxon>Pterygota</taxon>
        <taxon>Neoptera</taxon>
        <taxon>Endopterygota</taxon>
        <taxon>Diptera</taxon>
        <taxon>Nematocera</taxon>
        <taxon>Psychodoidea</taxon>
        <taxon>Psychodidae</taxon>
        <taxon>Phlebotomus</taxon>
        <taxon>Phlebotomus</taxon>
    </lineage>
</organism>
<feature type="region of interest" description="Disordered" evidence="5">
    <location>
        <begin position="169"/>
        <end position="189"/>
    </location>
</feature>
<dbReference type="EMBL" id="AJVK01004694">
    <property type="status" value="NOT_ANNOTATED_CDS"/>
    <property type="molecule type" value="Genomic_DNA"/>
</dbReference>
<keyword evidence="2" id="KW-0677">Repeat</keyword>